<accession>A0A250X2B4</accession>
<dbReference type="GO" id="GO:0046872">
    <property type="term" value="F:metal ion binding"/>
    <property type="evidence" value="ECO:0007669"/>
    <property type="project" value="UniProtKB-KW"/>
</dbReference>
<feature type="domain" description="Tyrosinase copper-binding" evidence="3">
    <location>
        <begin position="60"/>
        <end position="77"/>
    </location>
</feature>
<dbReference type="AlphaFoldDB" id="A0A250X2B4"/>
<reference evidence="4 5" key="1">
    <citation type="submission" date="2017-08" db="EMBL/GenBank/DDBJ databases">
        <title>Acidophilic green algal genome provides insights into adaptation to an acidic environment.</title>
        <authorList>
            <person name="Hirooka S."/>
            <person name="Hirose Y."/>
            <person name="Kanesaki Y."/>
            <person name="Higuchi S."/>
            <person name="Fujiwara T."/>
            <person name="Onuma R."/>
            <person name="Era A."/>
            <person name="Ohbayashi R."/>
            <person name="Uzuka A."/>
            <person name="Nozaki H."/>
            <person name="Yoshikawa H."/>
            <person name="Miyagishima S.Y."/>
        </authorList>
    </citation>
    <scope>NUCLEOTIDE SEQUENCE [LARGE SCALE GENOMIC DNA]</scope>
    <source>
        <strain evidence="4 5">NIES-2499</strain>
    </source>
</reference>
<dbReference type="Pfam" id="PF00264">
    <property type="entry name" value="Tyrosinase"/>
    <property type="match status" value="2"/>
</dbReference>
<dbReference type="OrthoDB" id="534509at2759"/>
<dbReference type="Gene3D" id="1.10.1280.10">
    <property type="entry name" value="Di-copper center containing domain from catechol oxidase"/>
    <property type="match status" value="1"/>
</dbReference>
<dbReference type="SUPFAM" id="SSF48056">
    <property type="entry name" value="Di-copper centre-containing domain"/>
    <property type="match status" value="1"/>
</dbReference>
<evidence type="ECO:0000313" key="5">
    <source>
        <dbReference type="Proteomes" id="UP000232323"/>
    </source>
</evidence>
<keyword evidence="1" id="KW-0479">Metal-binding</keyword>
<gene>
    <name evidence="4" type="ORF">CEUSTIGMA_g4663.t1</name>
</gene>
<evidence type="ECO:0000259" key="3">
    <source>
        <dbReference type="PROSITE" id="PS00497"/>
    </source>
</evidence>
<proteinExistence type="predicted"/>
<dbReference type="PRINTS" id="PR00092">
    <property type="entry name" value="TYROSINASE"/>
</dbReference>
<dbReference type="InterPro" id="IPR002227">
    <property type="entry name" value="Tyrosinase_Cu-bd"/>
</dbReference>
<dbReference type="PANTHER" id="PTHR11474:SF76">
    <property type="entry name" value="SHKT DOMAIN-CONTAINING PROTEIN"/>
    <property type="match status" value="1"/>
</dbReference>
<organism evidence="4 5">
    <name type="scientific">Chlamydomonas eustigma</name>
    <dbReference type="NCBI Taxonomy" id="1157962"/>
    <lineage>
        <taxon>Eukaryota</taxon>
        <taxon>Viridiplantae</taxon>
        <taxon>Chlorophyta</taxon>
        <taxon>core chlorophytes</taxon>
        <taxon>Chlorophyceae</taxon>
        <taxon>CS clade</taxon>
        <taxon>Chlamydomonadales</taxon>
        <taxon>Chlamydomonadaceae</taxon>
        <taxon>Chlamydomonas</taxon>
    </lineage>
</organism>
<comment type="caution">
    <text evidence="4">The sequence shown here is derived from an EMBL/GenBank/DDBJ whole genome shotgun (WGS) entry which is preliminary data.</text>
</comment>
<evidence type="ECO:0000313" key="4">
    <source>
        <dbReference type="EMBL" id="GAX77217.1"/>
    </source>
</evidence>
<evidence type="ECO:0000256" key="2">
    <source>
        <dbReference type="ARBA" id="ARBA00023008"/>
    </source>
</evidence>
<keyword evidence="5" id="KW-1185">Reference proteome</keyword>
<keyword evidence="2" id="KW-0186">Copper</keyword>
<dbReference type="Proteomes" id="UP000232323">
    <property type="component" value="Unassembled WGS sequence"/>
</dbReference>
<protein>
    <recommendedName>
        <fullName evidence="3">Tyrosinase copper-binding domain-containing protein</fullName>
    </recommendedName>
</protein>
<dbReference type="InterPro" id="IPR050316">
    <property type="entry name" value="Tyrosinase/Hemocyanin"/>
</dbReference>
<dbReference type="InterPro" id="IPR008922">
    <property type="entry name" value="Di-copper_centre_dom_sf"/>
</dbReference>
<dbReference type="STRING" id="1157962.A0A250X2B4"/>
<dbReference type="GO" id="GO:0016491">
    <property type="term" value="F:oxidoreductase activity"/>
    <property type="evidence" value="ECO:0007669"/>
    <property type="project" value="InterPro"/>
</dbReference>
<sequence length="488" mass="55793">MSRSQPLLRCEIRKMLRVDQERFCAAVETMMRPNAHGDPRSSEYFRVAGYHGWPGNYCNHGIESFPAWHRAYLVEFESALQAADRANGYDGNISLPYWDWTDTDQPEMFPAIIRQRFPQLNSDLFPDNNELKQKGYLINSDQYIRLMILGAALSQQCNEAVAHPQHFQAASHEYTQGYSLEDPHDSIHVYCGYPMSVVQFAAFHPIFFLHHCNLDRLYETHLATNPHAQAEFQSHEWSRLLRDIGAANVQRAKSCLAPLELPKLNDMNRPKTLYELPLIPFKHPVTGLDMMPKDCFDTISLGYAYDRLTSIPPQQLQAPLIWAVFRGVDVAGKLASVSYTVFVFVVRKRFEQQWTPPQPKLEALLQSHNLAGITAIFGAKGEGCDNCMKRRKPITLKVNISQALSDQGISRHQAGLRVIAMDHHHQFFLLESTAIPQPMIEGPYFSHSWLLLRQGAIPGVPEAVLEGEVLQLQKFLKKHGYSWYHRIL</sequence>
<name>A0A250X2B4_9CHLO</name>
<dbReference type="EMBL" id="BEGY01000023">
    <property type="protein sequence ID" value="GAX77217.1"/>
    <property type="molecule type" value="Genomic_DNA"/>
</dbReference>
<dbReference type="PROSITE" id="PS00497">
    <property type="entry name" value="TYROSINASE_1"/>
    <property type="match status" value="1"/>
</dbReference>
<evidence type="ECO:0000256" key="1">
    <source>
        <dbReference type="ARBA" id="ARBA00022723"/>
    </source>
</evidence>
<dbReference type="PANTHER" id="PTHR11474">
    <property type="entry name" value="TYROSINASE FAMILY MEMBER"/>
    <property type="match status" value="1"/>
</dbReference>